<dbReference type="PANTHER" id="PTHR42873:SF1">
    <property type="entry name" value="S-ADENOSYLMETHIONINE-DEPENDENT METHYLTRANSFERASE DOMAIN-CONTAINING PROTEIN"/>
    <property type="match status" value="1"/>
</dbReference>
<comment type="similarity">
    <text evidence="8">Belongs to the methyltransferase superfamily. RlmI family.</text>
</comment>
<comment type="caution">
    <text evidence="10">The sequence shown here is derived from an EMBL/GenBank/DDBJ whole genome shotgun (WGS) entry which is preliminary data.</text>
</comment>
<dbReference type="Pfam" id="PF10672">
    <property type="entry name" value="Methyltrans_SAM"/>
    <property type="match status" value="1"/>
</dbReference>
<reference evidence="10" key="1">
    <citation type="journal article" date="2021" name="bioRxiv">
        <title>Unraveling nitrogen, sulfur and carbon metabolic pathways and microbial community transcriptional responses to substrate deprivation and toxicity stresses in a bioreactor mimicking anoxic brackish coastal sediment conditions.</title>
        <authorList>
            <person name="Martins P.D."/>
            <person name="Echeveste M.J."/>
            <person name="Arshad A."/>
            <person name="Kurth J."/>
            <person name="Ouboter H."/>
            <person name="Jetten M.S.M."/>
            <person name="Welte C.U."/>
        </authorList>
    </citation>
    <scope>NUCLEOTIDE SEQUENCE</scope>
    <source>
        <strain evidence="10">MAG_39</strain>
    </source>
</reference>
<keyword evidence="6" id="KW-0949">S-adenosyl-L-methionine</keyword>
<evidence type="ECO:0000313" key="11">
    <source>
        <dbReference type="Proteomes" id="UP000705867"/>
    </source>
</evidence>
<keyword evidence="7" id="KW-0694">RNA-binding</keyword>
<keyword evidence="5" id="KW-0808">Transferase</keyword>
<name>A0A953M1V5_9BACT</name>
<dbReference type="SUPFAM" id="SSF88697">
    <property type="entry name" value="PUA domain-like"/>
    <property type="match status" value="1"/>
</dbReference>
<dbReference type="GO" id="GO:0003723">
    <property type="term" value="F:RNA binding"/>
    <property type="evidence" value="ECO:0007669"/>
    <property type="project" value="UniProtKB-KW"/>
</dbReference>
<dbReference type="InterPro" id="IPR041532">
    <property type="entry name" value="RlmI-like_PUA"/>
</dbReference>
<dbReference type="AlphaFoldDB" id="A0A953M1V5"/>
<accession>A0A953M1V5</accession>
<dbReference type="GO" id="GO:0008168">
    <property type="term" value="F:methyltransferase activity"/>
    <property type="evidence" value="ECO:0007669"/>
    <property type="project" value="UniProtKB-KW"/>
</dbReference>
<reference evidence="10" key="2">
    <citation type="submission" date="2021-08" db="EMBL/GenBank/DDBJ databases">
        <authorList>
            <person name="Dalcin Martins P."/>
        </authorList>
    </citation>
    <scope>NUCLEOTIDE SEQUENCE</scope>
    <source>
        <strain evidence="10">MAG_39</strain>
    </source>
</reference>
<evidence type="ECO:0000256" key="1">
    <source>
        <dbReference type="ARBA" id="ARBA00004496"/>
    </source>
</evidence>
<dbReference type="Pfam" id="PF17785">
    <property type="entry name" value="PUA_3"/>
    <property type="match status" value="1"/>
</dbReference>
<evidence type="ECO:0000256" key="7">
    <source>
        <dbReference type="ARBA" id="ARBA00022884"/>
    </source>
</evidence>
<sequence length="394" mass="44282">MRAGEMGRVSLKRSHRVLAGHPWIFSNEMSESPKRFKSGSLVEVYDRQNSFLGIGYINPSSLIAIRLLTRKREPIDDGFFRRRIGNALHHRERFLGSVDSCRLVFSEGDFLPGLIVDRYGSCLSVQFLTLGMEGFRDTVLEILDEMLVPSVIVVKNDSQSRMLEGLPLLKEVIKGALDELPVIREGEILLEVDPLSGQKTGFFLDQRENRLALDGMVRGGRGLDLFCYSGAWGLQAVRGGAEVTFIDVSEAALSQAQKNARINGLEERCTFHKEDVFAFLERLVQEGSRYDFIVLDPPAFVKSRGKIKEALRGYREINALAMRLLETGGILATSSCSYHIEKTVFLEMLHNAARDAGKNPRLLEYRSQGKDHPVLLSVPETEYLKCAFIEIEPL</sequence>
<gene>
    <name evidence="10" type="ORF">K8I29_08790</name>
</gene>
<keyword evidence="3" id="KW-0698">rRNA processing</keyword>
<evidence type="ECO:0000259" key="9">
    <source>
        <dbReference type="SMART" id="SM00359"/>
    </source>
</evidence>
<keyword evidence="4 10" id="KW-0489">Methyltransferase</keyword>
<organism evidence="10 11">
    <name type="scientific">Candidatus Nitrobium versatile</name>
    <dbReference type="NCBI Taxonomy" id="2884831"/>
    <lineage>
        <taxon>Bacteria</taxon>
        <taxon>Pseudomonadati</taxon>
        <taxon>Nitrospirota</taxon>
        <taxon>Nitrospiria</taxon>
        <taxon>Nitrospirales</taxon>
        <taxon>Nitrospiraceae</taxon>
        <taxon>Candidatus Nitrobium</taxon>
    </lineage>
</organism>
<evidence type="ECO:0000256" key="4">
    <source>
        <dbReference type="ARBA" id="ARBA00022603"/>
    </source>
</evidence>
<dbReference type="PROSITE" id="PS50890">
    <property type="entry name" value="PUA"/>
    <property type="match status" value="1"/>
</dbReference>
<proteinExistence type="inferred from homology"/>
<dbReference type="InterPro" id="IPR029063">
    <property type="entry name" value="SAM-dependent_MTases_sf"/>
</dbReference>
<dbReference type="GO" id="GO:0005737">
    <property type="term" value="C:cytoplasm"/>
    <property type="evidence" value="ECO:0007669"/>
    <property type="project" value="UniProtKB-SubCell"/>
</dbReference>
<dbReference type="EMBL" id="JAIOIV010000073">
    <property type="protein sequence ID" value="MBZ0156288.1"/>
    <property type="molecule type" value="Genomic_DNA"/>
</dbReference>
<dbReference type="PANTHER" id="PTHR42873">
    <property type="entry name" value="RIBOSOMAL RNA LARGE SUBUNIT METHYLTRANSFERASE"/>
    <property type="match status" value="1"/>
</dbReference>
<dbReference type="Gene3D" id="3.30.750.80">
    <property type="entry name" value="RNA methyltransferase domain (HRMD) like"/>
    <property type="match status" value="1"/>
</dbReference>
<dbReference type="InterPro" id="IPR002478">
    <property type="entry name" value="PUA"/>
</dbReference>
<dbReference type="Gene3D" id="2.30.130.10">
    <property type="entry name" value="PUA domain"/>
    <property type="match status" value="1"/>
</dbReference>
<evidence type="ECO:0000313" key="10">
    <source>
        <dbReference type="EMBL" id="MBZ0156288.1"/>
    </source>
</evidence>
<comment type="subcellular location">
    <subcellularLocation>
        <location evidence="1">Cytoplasm</location>
    </subcellularLocation>
</comment>
<dbReference type="SMART" id="SM00359">
    <property type="entry name" value="PUA"/>
    <property type="match status" value="1"/>
</dbReference>
<dbReference type="Proteomes" id="UP000705867">
    <property type="component" value="Unassembled WGS sequence"/>
</dbReference>
<dbReference type="CDD" id="cd21153">
    <property type="entry name" value="PUA_RlmI"/>
    <property type="match status" value="1"/>
</dbReference>
<feature type="domain" description="PUA" evidence="9">
    <location>
        <begin position="7"/>
        <end position="89"/>
    </location>
</feature>
<dbReference type="SUPFAM" id="SSF53335">
    <property type="entry name" value="S-adenosyl-L-methionine-dependent methyltransferases"/>
    <property type="match status" value="1"/>
</dbReference>
<evidence type="ECO:0000256" key="5">
    <source>
        <dbReference type="ARBA" id="ARBA00022679"/>
    </source>
</evidence>
<dbReference type="GO" id="GO:0006364">
    <property type="term" value="P:rRNA processing"/>
    <property type="evidence" value="ECO:0007669"/>
    <property type="project" value="UniProtKB-KW"/>
</dbReference>
<protein>
    <submittedName>
        <fullName evidence="10">Class I SAM-dependent rRNA methyltransferase</fullName>
    </submittedName>
</protein>
<dbReference type="GO" id="GO:0032259">
    <property type="term" value="P:methylation"/>
    <property type="evidence" value="ECO:0007669"/>
    <property type="project" value="UniProtKB-KW"/>
</dbReference>
<dbReference type="CDD" id="cd11572">
    <property type="entry name" value="RlmI_M_like"/>
    <property type="match status" value="1"/>
</dbReference>
<dbReference type="CDD" id="cd02440">
    <property type="entry name" value="AdoMet_MTases"/>
    <property type="match status" value="1"/>
</dbReference>
<dbReference type="InterPro" id="IPR019614">
    <property type="entry name" value="SAM-dep_methyl-trfase"/>
</dbReference>
<evidence type="ECO:0000256" key="8">
    <source>
        <dbReference type="ARBA" id="ARBA00038091"/>
    </source>
</evidence>
<dbReference type="Gene3D" id="3.40.50.150">
    <property type="entry name" value="Vaccinia Virus protein VP39"/>
    <property type="match status" value="1"/>
</dbReference>
<dbReference type="InterPro" id="IPR015947">
    <property type="entry name" value="PUA-like_sf"/>
</dbReference>
<evidence type="ECO:0000256" key="6">
    <source>
        <dbReference type="ARBA" id="ARBA00022691"/>
    </source>
</evidence>
<dbReference type="InterPro" id="IPR036974">
    <property type="entry name" value="PUA_sf"/>
</dbReference>
<keyword evidence="2" id="KW-0963">Cytoplasm</keyword>
<evidence type="ECO:0000256" key="3">
    <source>
        <dbReference type="ARBA" id="ARBA00022552"/>
    </source>
</evidence>
<evidence type="ECO:0000256" key="2">
    <source>
        <dbReference type="ARBA" id="ARBA00022490"/>
    </source>
</evidence>